<protein>
    <recommendedName>
        <fullName evidence="1">DUF4062 domain-containing protein</fullName>
    </recommendedName>
</protein>
<feature type="domain" description="DUF4062" evidence="1">
    <location>
        <begin position="4"/>
        <end position="80"/>
    </location>
</feature>
<comment type="caution">
    <text evidence="2">The sequence shown here is derived from an EMBL/GenBank/DDBJ whole genome shotgun (WGS) entry which is preliminary data.</text>
</comment>
<organism evidence="2 3">
    <name type="scientific">Undibacterium squillarum</name>
    <dbReference type="NCBI Taxonomy" id="1131567"/>
    <lineage>
        <taxon>Bacteria</taxon>
        <taxon>Pseudomonadati</taxon>
        <taxon>Pseudomonadota</taxon>
        <taxon>Betaproteobacteria</taxon>
        <taxon>Burkholderiales</taxon>
        <taxon>Oxalobacteraceae</taxon>
        <taxon>Undibacterium</taxon>
    </lineage>
</organism>
<dbReference type="InterPro" id="IPR025139">
    <property type="entry name" value="DUF4062"/>
</dbReference>
<evidence type="ECO:0000259" key="1">
    <source>
        <dbReference type="Pfam" id="PF13271"/>
    </source>
</evidence>
<accession>A0ABQ2Y1D2</accession>
<sequence>MTTVFLSSTPFDLAAHRKEIGDTLTGAGLQLALTFPDTPVAERLRLVRTSKVCIVVFGMTLGNVDPDSGKSLVQLEYEEAQLYSVPTLVFLMDEDEHWILPKHADTGPAGLRLADLKAQISLQHEIRFFESRADLTGKIANELSRLLGVNIPLPDSVLNAPSAYAGMQQSLPSAAPAPVPVAAASAPAPAPAPVSVAPVAAAPVVMPAPEPVVSPAPAAESKPAAAQEKAPKPAVKVSRYDLTEPRFIFFRDKVQPALTTRVTDKVLKEVLEYLLVSNTMPAASALSKGAKLELEEAIEQVRRIELILMETIRSQKQAAKKS</sequence>
<dbReference type="Proteomes" id="UP000653343">
    <property type="component" value="Unassembled WGS sequence"/>
</dbReference>
<evidence type="ECO:0000313" key="2">
    <source>
        <dbReference type="EMBL" id="GGX47435.1"/>
    </source>
</evidence>
<keyword evidence="3" id="KW-1185">Reference proteome</keyword>
<gene>
    <name evidence="2" type="ORF">GCM10010946_27390</name>
</gene>
<proteinExistence type="predicted"/>
<name>A0ABQ2Y1D2_9BURK</name>
<evidence type="ECO:0000313" key="3">
    <source>
        <dbReference type="Proteomes" id="UP000653343"/>
    </source>
</evidence>
<dbReference type="Pfam" id="PF13271">
    <property type="entry name" value="DUF4062"/>
    <property type="match status" value="1"/>
</dbReference>
<reference evidence="3" key="1">
    <citation type="journal article" date="2019" name="Int. J. Syst. Evol. Microbiol.">
        <title>The Global Catalogue of Microorganisms (GCM) 10K type strain sequencing project: providing services to taxonomists for standard genome sequencing and annotation.</title>
        <authorList>
            <consortium name="The Broad Institute Genomics Platform"/>
            <consortium name="The Broad Institute Genome Sequencing Center for Infectious Disease"/>
            <person name="Wu L."/>
            <person name="Ma J."/>
        </authorList>
    </citation>
    <scope>NUCLEOTIDE SEQUENCE [LARGE SCALE GENOMIC DNA]</scope>
    <source>
        <strain evidence="3">KCTC 23917</strain>
    </source>
</reference>
<dbReference type="RefSeq" id="WP_189357777.1">
    <property type="nucleotide sequence ID" value="NZ_BMYU01000007.1"/>
</dbReference>
<dbReference type="EMBL" id="BMYU01000007">
    <property type="protein sequence ID" value="GGX47435.1"/>
    <property type="molecule type" value="Genomic_DNA"/>
</dbReference>